<gene>
    <name evidence="2" type="ORF">CCH79_00019356</name>
</gene>
<dbReference type="Proteomes" id="UP000250572">
    <property type="component" value="Unassembled WGS sequence"/>
</dbReference>
<evidence type="ECO:0000256" key="1">
    <source>
        <dbReference type="SAM" id="MobiDB-lite"/>
    </source>
</evidence>
<evidence type="ECO:0000313" key="3">
    <source>
        <dbReference type="Proteomes" id="UP000250572"/>
    </source>
</evidence>
<keyword evidence="3" id="KW-1185">Reference proteome</keyword>
<dbReference type="AlphaFoldDB" id="A0A315UX72"/>
<sequence length="280" mass="31854">MGTRDTLRQESGDEALSLFHRWAEGRWMDGGREAPRMCMDPRRGAGQQPRGRASLLFLLWEASWFSHMIQVSSQFYYTLKISYMDEGMRRSHFLIGGFVIREETVANAIHLQTFVPTETVGPPKWPVPQQDAEIPLRSRRRVLLHVSHLDDQVVIKQQWEGAEEEEDDSEEEEWSEPTCHHGCWIASDTFESSELTVVFTGCAVVYGSFNMLENKSRMNGSIFRKVPAAAFGSRTDPPGHRGPQKDRTRPEPVQVAEPLKGVPFRAVPASDGMRWKNPAI</sequence>
<feature type="region of interest" description="Disordered" evidence="1">
    <location>
        <begin position="229"/>
        <end position="263"/>
    </location>
</feature>
<protein>
    <submittedName>
        <fullName evidence="2">Uncharacterized protein</fullName>
    </submittedName>
</protein>
<comment type="caution">
    <text evidence="2">The sequence shown here is derived from an EMBL/GenBank/DDBJ whole genome shotgun (WGS) entry which is preliminary data.</text>
</comment>
<feature type="compositionally biased region" description="Basic and acidic residues" evidence="1">
    <location>
        <begin position="237"/>
        <end position="250"/>
    </location>
</feature>
<proteinExistence type="predicted"/>
<reference evidence="2 3" key="1">
    <citation type="journal article" date="2018" name="G3 (Bethesda)">
        <title>A High-Quality Reference Genome for the Invasive Mosquitofish Gambusia affinis Using a Chicago Library.</title>
        <authorList>
            <person name="Hoffberg S.L."/>
            <person name="Troendle N.J."/>
            <person name="Glenn T.C."/>
            <person name="Mahmud O."/>
            <person name="Louha S."/>
            <person name="Chalopin D."/>
            <person name="Bennetzen J.L."/>
            <person name="Mauricio R."/>
        </authorList>
    </citation>
    <scope>NUCLEOTIDE SEQUENCE [LARGE SCALE GENOMIC DNA]</scope>
    <source>
        <strain evidence="2">NE01/NJP1002.9</strain>
        <tissue evidence="2">Muscle</tissue>
    </source>
</reference>
<accession>A0A315UX72</accession>
<dbReference type="EMBL" id="NHOQ01002533">
    <property type="protein sequence ID" value="PWA16011.1"/>
    <property type="molecule type" value="Genomic_DNA"/>
</dbReference>
<organism evidence="2 3">
    <name type="scientific">Gambusia affinis</name>
    <name type="common">Western mosquitofish</name>
    <name type="synonym">Heterandria affinis</name>
    <dbReference type="NCBI Taxonomy" id="33528"/>
    <lineage>
        <taxon>Eukaryota</taxon>
        <taxon>Metazoa</taxon>
        <taxon>Chordata</taxon>
        <taxon>Craniata</taxon>
        <taxon>Vertebrata</taxon>
        <taxon>Euteleostomi</taxon>
        <taxon>Actinopterygii</taxon>
        <taxon>Neopterygii</taxon>
        <taxon>Teleostei</taxon>
        <taxon>Neoteleostei</taxon>
        <taxon>Acanthomorphata</taxon>
        <taxon>Ovalentaria</taxon>
        <taxon>Atherinomorphae</taxon>
        <taxon>Cyprinodontiformes</taxon>
        <taxon>Poeciliidae</taxon>
        <taxon>Poeciliinae</taxon>
        <taxon>Gambusia</taxon>
    </lineage>
</organism>
<evidence type="ECO:0000313" key="2">
    <source>
        <dbReference type="EMBL" id="PWA16011.1"/>
    </source>
</evidence>
<name>A0A315UX72_GAMAF</name>